<sequence>MFKLSKGAVSLALQNHGMAHGVRLFPLFPTISMAAMLKGKKKPVEPEVKEDKPYLEERYVNSFIREMSEIRELVPLPPSIDLNEWIATNTLAFFNQVDLLYGSVSERCTSTSCPTMSAPGAVVYLWHDDKGKKITKTNVSAPQYIDYVMSCSHNYLHDDAVFPTKYGMTFPPTFMTTVRKIFKLLFHVLAHIYYAHFSDLLNHELHSHINTVLMNFILYQQEFHLLDPKETAPLDDLLQAMGLISQS</sequence>
<dbReference type="InterPro" id="IPR036703">
    <property type="entry name" value="MOB_kinase_act_sf"/>
</dbReference>
<dbReference type="EMBL" id="CALNXI010001027">
    <property type="protein sequence ID" value="CAH3152101.1"/>
    <property type="molecule type" value="Genomic_DNA"/>
</dbReference>
<organism evidence="1 2">
    <name type="scientific">Porites evermanni</name>
    <dbReference type="NCBI Taxonomy" id="104178"/>
    <lineage>
        <taxon>Eukaryota</taxon>
        <taxon>Metazoa</taxon>
        <taxon>Cnidaria</taxon>
        <taxon>Anthozoa</taxon>
        <taxon>Hexacorallia</taxon>
        <taxon>Scleractinia</taxon>
        <taxon>Fungiina</taxon>
        <taxon>Poritidae</taxon>
        <taxon>Porites</taxon>
    </lineage>
</organism>
<dbReference type="Gene3D" id="1.20.140.30">
    <property type="entry name" value="MOB kinase activator"/>
    <property type="match status" value="1"/>
</dbReference>
<dbReference type="Proteomes" id="UP001159427">
    <property type="component" value="Unassembled WGS sequence"/>
</dbReference>
<evidence type="ECO:0000313" key="1">
    <source>
        <dbReference type="EMBL" id="CAH3152101.1"/>
    </source>
</evidence>
<dbReference type="InterPro" id="IPR005301">
    <property type="entry name" value="MOB_kinase_act_fam"/>
</dbReference>
<protein>
    <recommendedName>
        <fullName evidence="3">MOB kinase activator-like 2</fullName>
    </recommendedName>
</protein>
<proteinExistence type="predicted"/>
<dbReference type="SMART" id="SM01388">
    <property type="entry name" value="Mob1_phocein"/>
    <property type="match status" value="1"/>
</dbReference>
<dbReference type="PANTHER" id="PTHR22599">
    <property type="entry name" value="MPS ONE BINDER KINASE ACTIVATOR-LIKE MOB"/>
    <property type="match status" value="1"/>
</dbReference>
<comment type="caution">
    <text evidence="1">The sequence shown here is derived from an EMBL/GenBank/DDBJ whole genome shotgun (WGS) entry which is preliminary data.</text>
</comment>
<evidence type="ECO:0008006" key="3">
    <source>
        <dbReference type="Google" id="ProtNLM"/>
    </source>
</evidence>
<evidence type="ECO:0000313" key="2">
    <source>
        <dbReference type="Proteomes" id="UP001159427"/>
    </source>
</evidence>
<dbReference type="Pfam" id="PF03637">
    <property type="entry name" value="Mob1_phocein"/>
    <property type="match status" value="1"/>
</dbReference>
<keyword evidence="2" id="KW-1185">Reference proteome</keyword>
<dbReference type="SUPFAM" id="SSF101152">
    <property type="entry name" value="Mob1/phocein"/>
    <property type="match status" value="1"/>
</dbReference>
<reference evidence="1 2" key="1">
    <citation type="submission" date="2022-05" db="EMBL/GenBank/DDBJ databases">
        <authorList>
            <consortium name="Genoscope - CEA"/>
            <person name="William W."/>
        </authorList>
    </citation>
    <scope>NUCLEOTIDE SEQUENCE [LARGE SCALE GENOMIC DNA]</scope>
</reference>
<name>A0ABN8PW28_9CNID</name>
<accession>A0ABN8PW28</accession>
<gene>
    <name evidence="1" type="ORF">PEVE_00000637</name>
</gene>